<accession>A0A5Q4BMC1</accession>
<protein>
    <submittedName>
        <fullName evidence="1">Uncharacterized protein</fullName>
    </submittedName>
</protein>
<keyword evidence="2" id="KW-1185">Reference proteome</keyword>
<sequence>MLSAPELVRQRKLGETTASLCCADTRGLHCY</sequence>
<gene>
    <name evidence="1" type="ORF">CSHISOI_06145</name>
</gene>
<comment type="caution">
    <text evidence="1">The sequence shown here is derived from an EMBL/GenBank/DDBJ whole genome shotgun (WGS) entry which is preliminary data.</text>
</comment>
<reference evidence="1 2" key="1">
    <citation type="journal article" date="2019" name="Sci. Rep.">
        <title>Colletotrichum shisoi sp. nov., an anthracnose pathogen of Perilla frutescens in Japan: molecular phylogenetic, morphological and genomic evidence.</title>
        <authorList>
            <person name="Gan P."/>
            <person name="Tsushima A."/>
            <person name="Hiroyama R."/>
            <person name="Narusaka M."/>
            <person name="Takano Y."/>
            <person name="Narusaka Y."/>
            <person name="Kawaradani M."/>
            <person name="Damm U."/>
            <person name="Shirasu K."/>
        </authorList>
    </citation>
    <scope>NUCLEOTIDE SEQUENCE [LARGE SCALE GENOMIC DNA]</scope>
    <source>
        <strain evidence="1 2">PG-2018a</strain>
    </source>
</reference>
<proteinExistence type="predicted"/>
<dbReference type="Proteomes" id="UP000326340">
    <property type="component" value="Unassembled WGS sequence"/>
</dbReference>
<dbReference type="AlphaFoldDB" id="A0A5Q4BMC1"/>
<evidence type="ECO:0000313" key="1">
    <source>
        <dbReference type="EMBL" id="TQN67921.1"/>
    </source>
</evidence>
<name>A0A5Q4BMC1_9PEZI</name>
<dbReference type="EMBL" id="PUHP01000807">
    <property type="protein sequence ID" value="TQN67921.1"/>
    <property type="molecule type" value="Genomic_DNA"/>
</dbReference>
<evidence type="ECO:0000313" key="2">
    <source>
        <dbReference type="Proteomes" id="UP000326340"/>
    </source>
</evidence>
<organism evidence="1 2">
    <name type="scientific">Colletotrichum shisoi</name>
    <dbReference type="NCBI Taxonomy" id="2078593"/>
    <lineage>
        <taxon>Eukaryota</taxon>
        <taxon>Fungi</taxon>
        <taxon>Dikarya</taxon>
        <taxon>Ascomycota</taxon>
        <taxon>Pezizomycotina</taxon>
        <taxon>Sordariomycetes</taxon>
        <taxon>Hypocreomycetidae</taxon>
        <taxon>Glomerellales</taxon>
        <taxon>Glomerellaceae</taxon>
        <taxon>Colletotrichum</taxon>
        <taxon>Colletotrichum destructivum species complex</taxon>
    </lineage>
</organism>